<proteinExistence type="predicted"/>
<comment type="caution">
    <text evidence="2">The sequence shown here is derived from an EMBL/GenBank/DDBJ whole genome shotgun (WGS) entry which is preliminary data.</text>
</comment>
<sequence length="373" mass="42222">MNPLLSLKNANYFGENFTPGEGKAHVLVVVPEVKSKRPATAKAQRKKLLSALEWREPMRLCTSDGQDWSYQGASELVAEVAQPLVAHYEAWKLGYHDKQNHAINLVMDGRGTGKSRMLDEMKGLLCEAAKQSQQQELVERMENAYVFRVTFEDGTCTTGNLLDSKCPEFDVSYRMLYQLAKDRIEWPQFVDRLVESYPSLRLRIETVMEILATLEKVDNMKNMTVILCVDGLQKLNNDGTMACALYRVLATICGFLNSSRAFAVCVCSATMEIPVERALSYSSQRRVYLPPPALRGEEVLEPRTKFEKRLVNDMGGHGRALETLASVLRQYTKDESEQTDPSRVLDQVCTQLRLQYGEIFASPFFKTQPIARP</sequence>
<dbReference type="Proteomes" id="UP000429523">
    <property type="component" value="Unassembled WGS sequence"/>
</dbReference>
<organism evidence="2 6">
    <name type="scientific">Phytophthora fragariae</name>
    <dbReference type="NCBI Taxonomy" id="53985"/>
    <lineage>
        <taxon>Eukaryota</taxon>
        <taxon>Sar</taxon>
        <taxon>Stramenopiles</taxon>
        <taxon>Oomycota</taxon>
        <taxon>Peronosporomycetes</taxon>
        <taxon>Peronosporales</taxon>
        <taxon>Peronosporaceae</taxon>
        <taxon>Phytophthora</taxon>
    </lineage>
</organism>
<dbReference type="Proteomes" id="UP000441208">
    <property type="component" value="Unassembled WGS sequence"/>
</dbReference>
<dbReference type="EMBL" id="QXGA01005157">
    <property type="protein sequence ID" value="KAE9068661.1"/>
    <property type="molecule type" value="Genomic_DNA"/>
</dbReference>
<evidence type="ECO:0000313" key="6">
    <source>
        <dbReference type="Proteomes" id="UP000441208"/>
    </source>
</evidence>
<dbReference type="EMBL" id="QXGF01004761">
    <property type="protein sequence ID" value="KAE8919339.1"/>
    <property type="molecule type" value="Genomic_DNA"/>
</dbReference>
<dbReference type="Proteomes" id="UP000440732">
    <property type="component" value="Unassembled WGS sequence"/>
</dbReference>
<evidence type="ECO:0000313" key="5">
    <source>
        <dbReference type="Proteomes" id="UP000440732"/>
    </source>
</evidence>
<accession>A0A6A3PL35</accession>
<evidence type="ECO:0000313" key="1">
    <source>
        <dbReference type="EMBL" id="KAE8919339.1"/>
    </source>
</evidence>
<evidence type="ECO:0008006" key="7">
    <source>
        <dbReference type="Google" id="ProtNLM"/>
    </source>
</evidence>
<evidence type="ECO:0000313" key="4">
    <source>
        <dbReference type="Proteomes" id="UP000429523"/>
    </source>
</evidence>
<name>A0A6A3PL35_9STRA</name>
<reference evidence="4 5" key="1">
    <citation type="submission" date="2018-08" db="EMBL/GenBank/DDBJ databases">
        <title>Genomic investigation of the strawberry pathogen Phytophthora fragariae indicates pathogenicity is determined by transcriptional variation in three key races.</title>
        <authorList>
            <person name="Adams T.M."/>
            <person name="Armitage A.D."/>
            <person name="Sobczyk M.K."/>
            <person name="Bates H.J."/>
            <person name="Dunwell J.M."/>
            <person name="Nellist C.F."/>
            <person name="Harrison R.J."/>
        </authorList>
    </citation>
    <scope>NUCLEOTIDE SEQUENCE [LARGE SCALE GENOMIC DNA]</scope>
    <source>
        <strain evidence="3 5">NOV-5</strain>
        <strain evidence="2 6">NOV-71</strain>
        <strain evidence="1 4">NOV-9</strain>
    </source>
</reference>
<dbReference type="AlphaFoldDB" id="A0A6A3PL35"/>
<evidence type="ECO:0000313" key="3">
    <source>
        <dbReference type="EMBL" id="KAE9068661.1"/>
    </source>
</evidence>
<gene>
    <name evidence="3" type="ORF">PF006_g29746</name>
    <name evidence="2" type="ORF">PF007_g29786</name>
    <name evidence="1" type="ORF">PF009_g30354</name>
</gene>
<protein>
    <recommendedName>
        <fullName evidence="7">Orc1-like AAA ATPase domain-containing protein</fullName>
    </recommendedName>
</protein>
<evidence type="ECO:0000313" key="2">
    <source>
        <dbReference type="EMBL" id="KAE9062780.1"/>
    </source>
</evidence>
<dbReference type="EMBL" id="QXFZ01004842">
    <property type="protein sequence ID" value="KAE9062780.1"/>
    <property type="molecule type" value="Genomic_DNA"/>
</dbReference>